<name>A0ABQ5CRJ2_9ASTR</name>
<proteinExistence type="predicted"/>
<dbReference type="Proteomes" id="UP001151760">
    <property type="component" value="Unassembled WGS sequence"/>
</dbReference>
<gene>
    <name evidence="2" type="ORF">Tco_0909277</name>
</gene>
<reference evidence="2" key="2">
    <citation type="submission" date="2022-01" db="EMBL/GenBank/DDBJ databases">
        <authorList>
            <person name="Yamashiro T."/>
            <person name="Shiraishi A."/>
            <person name="Satake H."/>
            <person name="Nakayama K."/>
        </authorList>
    </citation>
    <scope>NUCLEOTIDE SEQUENCE</scope>
</reference>
<evidence type="ECO:0000313" key="3">
    <source>
        <dbReference type="Proteomes" id="UP001151760"/>
    </source>
</evidence>
<comment type="caution">
    <text evidence="2">The sequence shown here is derived from an EMBL/GenBank/DDBJ whole genome shotgun (WGS) entry which is preliminary data.</text>
</comment>
<reference evidence="2" key="1">
    <citation type="journal article" date="2022" name="Int. J. Mol. Sci.">
        <title>Draft Genome of Tanacetum Coccineum: Genomic Comparison of Closely Related Tanacetum-Family Plants.</title>
        <authorList>
            <person name="Yamashiro T."/>
            <person name="Shiraishi A."/>
            <person name="Nakayama K."/>
            <person name="Satake H."/>
        </authorList>
    </citation>
    <scope>NUCLEOTIDE SEQUENCE</scope>
</reference>
<evidence type="ECO:0000313" key="2">
    <source>
        <dbReference type="EMBL" id="GJT29002.1"/>
    </source>
</evidence>
<keyword evidence="3" id="KW-1185">Reference proteome</keyword>
<organism evidence="2 3">
    <name type="scientific">Tanacetum coccineum</name>
    <dbReference type="NCBI Taxonomy" id="301880"/>
    <lineage>
        <taxon>Eukaryota</taxon>
        <taxon>Viridiplantae</taxon>
        <taxon>Streptophyta</taxon>
        <taxon>Embryophyta</taxon>
        <taxon>Tracheophyta</taxon>
        <taxon>Spermatophyta</taxon>
        <taxon>Magnoliopsida</taxon>
        <taxon>eudicotyledons</taxon>
        <taxon>Gunneridae</taxon>
        <taxon>Pentapetalae</taxon>
        <taxon>asterids</taxon>
        <taxon>campanulids</taxon>
        <taxon>Asterales</taxon>
        <taxon>Asteraceae</taxon>
        <taxon>Asteroideae</taxon>
        <taxon>Anthemideae</taxon>
        <taxon>Anthemidinae</taxon>
        <taxon>Tanacetum</taxon>
    </lineage>
</organism>
<dbReference type="EMBL" id="BQNB010014506">
    <property type="protein sequence ID" value="GJT29002.1"/>
    <property type="molecule type" value="Genomic_DNA"/>
</dbReference>
<accession>A0ABQ5CRJ2</accession>
<sequence length="155" mass="17130">MANLKYSDKHNMVAFLKKPNKSVDFTEVVDFLKGTSLRSYEAPLLKGNISGSAEDSMQLKELIDIIPKLVTRIETLEIELQQTKTTYGKAVLTLVKKVKILEKALKRKTQKVVITGAVVDQGEGSAQPTEPHHTPVDPSPPHPLPLHHSPPHSPL</sequence>
<feature type="region of interest" description="Disordered" evidence="1">
    <location>
        <begin position="120"/>
        <end position="155"/>
    </location>
</feature>
<protein>
    <submittedName>
        <fullName evidence="2">Uncharacterized protein</fullName>
    </submittedName>
</protein>
<evidence type="ECO:0000256" key="1">
    <source>
        <dbReference type="SAM" id="MobiDB-lite"/>
    </source>
</evidence>